<dbReference type="EMBL" id="FPHF01000072">
    <property type="protein sequence ID" value="SFV63775.1"/>
    <property type="molecule type" value="Genomic_DNA"/>
</dbReference>
<dbReference type="Gene3D" id="1.25.40.10">
    <property type="entry name" value="Tetratricopeptide repeat domain"/>
    <property type="match status" value="1"/>
</dbReference>
<keyword evidence="1" id="KW-0472">Membrane</keyword>
<evidence type="ECO:0000256" key="1">
    <source>
        <dbReference type="SAM" id="Phobius"/>
    </source>
</evidence>
<keyword evidence="1" id="KW-1133">Transmembrane helix</keyword>
<evidence type="ECO:0000313" key="2">
    <source>
        <dbReference type="EMBL" id="SFV63775.1"/>
    </source>
</evidence>
<sequence>MLNIVDLEKRWIRYKIKSYIPHFSIFISLMIIVSILLSFLYNIQEVQISSKKNIALSPIVKEIQNVKEPLKVVVQEPIVHPLHKEVVRQVQAIKPSNKRVSLSPSLDFMRNMQNSIQPYYKNDTEQKKRIVQKVQAPNVEVVKQQKLVVQEYAQAKPIKVKKISIKRQNTQNDIYEIITRFKKNNNPALSLFVAKKYYELQDYQQAYNYALITNKINKDIESSWIIFSKSLVKLGKRDKAISTLKQYIKQSHSSSAHILLDEIYAGRFK</sequence>
<organism evidence="2">
    <name type="scientific">hydrothermal vent metagenome</name>
    <dbReference type="NCBI Taxonomy" id="652676"/>
    <lineage>
        <taxon>unclassified sequences</taxon>
        <taxon>metagenomes</taxon>
        <taxon>ecological metagenomes</taxon>
    </lineage>
</organism>
<protein>
    <submittedName>
        <fullName evidence="2">Transformation system protein</fullName>
    </submittedName>
</protein>
<dbReference type="InterPro" id="IPR011990">
    <property type="entry name" value="TPR-like_helical_dom_sf"/>
</dbReference>
<dbReference type="AlphaFoldDB" id="A0A1W1CDI1"/>
<proteinExistence type="predicted"/>
<gene>
    <name evidence="2" type="ORF">MNB_SM-4-351</name>
</gene>
<accession>A0A1W1CDI1</accession>
<name>A0A1W1CDI1_9ZZZZ</name>
<reference evidence="2" key="1">
    <citation type="submission" date="2016-10" db="EMBL/GenBank/DDBJ databases">
        <authorList>
            <person name="de Groot N.N."/>
        </authorList>
    </citation>
    <scope>NUCLEOTIDE SEQUENCE</scope>
</reference>
<keyword evidence="1" id="KW-0812">Transmembrane</keyword>
<feature type="transmembrane region" description="Helical" evidence="1">
    <location>
        <begin position="20"/>
        <end position="41"/>
    </location>
</feature>
<dbReference type="SUPFAM" id="SSF48452">
    <property type="entry name" value="TPR-like"/>
    <property type="match status" value="1"/>
</dbReference>